<reference evidence="1" key="2">
    <citation type="submission" date="2016-06" db="EMBL/GenBank/DDBJ databases">
        <title>Adaptive Radiation by Waves of Gene Transfer Leads to Fine-Scale Resource Partitioning in Marine Microbes.</title>
        <authorList>
            <person name="Hehemann J.-H."/>
            <person name="Arevalo P."/>
            <person name="Datta M.S."/>
            <person name="Yu X."/>
            <person name="Corzett C."/>
            <person name="Henschel A."/>
            <person name="Preheim S.P."/>
            <person name="Timberlake S."/>
            <person name="Alm E.J."/>
            <person name="Polz M.F."/>
        </authorList>
    </citation>
    <scope>NUCLEOTIDE SEQUENCE</scope>
    <source>
        <strain evidence="1">9CS106</strain>
    </source>
</reference>
<dbReference type="AlphaFoldDB" id="A0A1B1C3A0"/>
<reference evidence="1" key="1">
    <citation type="journal article" date="2012" name="Science">
        <title>Ecological populations of bacteria act as socially cohesive units of antibiotic production and resistance.</title>
        <authorList>
            <person name="Cordero O.X."/>
            <person name="Wildschutte H."/>
            <person name="Kirkup B."/>
            <person name="Proehl S."/>
            <person name="Ngo L."/>
            <person name="Hussain F."/>
            <person name="Le Roux F."/>
            <person name="Mincer T."/>
            <person name="Polz M.F."/>
        </authorList>
    </citation>
    <scope>NUCLEOTIDE SEQUENCE</scope>
    <source>
        <strain evidence="1">9CS106</strain>
    </source>
</reference>
<organism evidence="1">
    <name type="scientific">Vibrio crassostreae 9CS106</name>
    <dbReference type="NCBI Taxonomy" id="1191300"/>
    <lineage>
        <taxon>Bacteria</taxon>
        <taxon>Pseudomonadati</taxon>
        <taxon>Pseudomonadota</taxon>
        <taxon>Gammaproteobacteria</taxon>
        <taxon>Vibrionales</taxon>
        <taxon>Vibrionaceae</taxon>
        <taxon>Vibrio</taxon>
    </lineage>
</organism>
<accession>A0A1B1C3A0</accession>
<name>A0A1B1C3A0_9VIBR</name>
<evidence type="ECO:0000313" key="1">
    <source>
        <dbReference type="EMBL" id="ANP79306.1"/>
    </source>
</evidence>
<sequence length="105" mass="11529">MSLVSDILEAAGAASQELLGESCLYTDRDGATREINVDINRSKEVNNEFGILAGYSIEAIFLISDVPLLAIDDTFIEVATGEKFRVSFVGKETKLKYYCDVVQVD</sequence>
<proteinExistence type="predicted"/>
<dbReference type="EMBL" id="CP016231">
    <property type="protein sequence ID" value="ANP79306.1"/>
    <property type="molecule type" value="Genomic_DNA"/>
</dbReference>
<protein>
    <submittedName>
        <fullName evidence="1">Uncharacterized protein</fullName>
    </submittedName>
</protein>
<gene>
    <name evidence="1" type="ORF">A134_23110</name>
</gene>